<evidence type="ECO:0000313" key="6">
    <source>
        <dbReference type="Proteomes" id="UP001054889"/>
    </source>
</evidence>
<evidence type="ECO:0000256" key="2">
    <source>
        <dbReference type="ARBA" id="ARBA00007441"/>
    </source>
</evidence>
<dbReference type="InterPro" id="IPR015424">
    <property type="entry name" value="PyrdxlP-dep_Trfase"/>
</dbReference>
<dbReference type="InterPro" id="IPR004838">
    <property type="entry name" value="NHTrfase_class1_PyrdxlP-BS"/>
</dbReference>
<feature type="domain" description="Aminotransferase class I/classII large" evidence="4">
    <location>
        <begin position="52"/>
        <end position="434"/>
    </location>
</feature>
<dbReference type="PRINTS" id="PR00753">
    <property type="entry name" value="ACCSYNTHASE"/>
</dbReference>
<evidence type="ECO:0000259" key="4">
    <source>
        <dbReference type="Pfam" id="PF00155"/>
    </source>
</evidence>
<dbReference type="PROSITE" id="PS00105">
    <property type="entry name" value="AA_TRANSFER_CLASS_1"/>
    <property type="match status" value="1"/>
</dbReference>
<dbReference type="GO" id="GO:0030170">
    <property type="term" value="F:pyridoxal phosphate binding"/>
    <property type="evidence" value="ECO:0007669"/>
    <property type="project" value="InterPro"/>
</dbReference>
<dbReference type="Gene3D" id="3.40.640.10">
    <property type="entry name" value="Type I PLP-dependent aspartate aminotransferase-like (Major domain)"/>
    <property type="match status" value="1"/>
</dbReference>
<keyword evidence="3" id="KW-0663">Pyridoxal phosphate</keyword>
<dbReference type="InterPro" id="IPR015422">
    <property type="entry name" value="PyrdxlP-dep_Trfase_small"/>
</dbReference>
<dbReference type="PANTHER" id="PTHR43795">
    <property type="entry name" value="BIFUNCTIONAL ASPARTATE AMINOTRANSFERASE AND GLUTAMATE/ASPARTATE-PREPHENATE AMINOTRANSFERASE-RELATED"/>
    <property type="match status" value="1"/>
</dbReference>
<reference evidence="5" key="1">
    <citation type="journal article" date="2018" name="DNA Res.">
        <title>Multiple hybrid de novo genome assembly of finger millet, an orphan allotetraploid crop.</title>
        <authorList>
            <person name="Hatakeyama M."/>
            <person name="Aluri S."/>
            <person name="Balachadran M.T."/>
            <person name="Sivarajan S.R."/>
            <person name="Patrignani A."/>
            <person name="Gruter S."/>
            <person name="Poveda L."/>
            <person name="Shimizu-Inatsugi R."/>
            <person name="Baeten J."/>
            <person name="Francoijs K.J."/>
            <person name="Nataraja K.N."/>
            <person name="Reddy Y.A.N."/>
            <person name="Phadnis S."/>
            <person name="Ravikumar R.L."/>
            <person name="Schlapbach R."/>
            <person name="Sreeman S.M."/>
            <person name="Shimizu K.K."/>
        </authorList>
    </citation>
    <scope>NUCLEOTIDE SEQUENCE</scope>
</reference>
<evidence type="ECO:0000256" key="3">
    <source>
        <dbReference type="ARBA" id="ARBA00022898"/>
    </source>
</evidence>
<organism evidence="5 6">
    <name type="scientific">Eleusine coracana subsp. coracana</name>
    <dbReference type="NCBI Taxonomy" id="191504"/>
    <lineage>
        <taxon>Eukaryota</taxon>
        <taxon>Viridiplantae</taxon>
        <taxon>Streptophyta</taxon>
        <taxon>Embryophyta</taxon>
        <taxon>Tracheophyta</taxon>
        <taxon>Spermatophyta</taxon>
        <taxon>Magnoliopsida</taxon>
        <taxon>Liliopsida</taxon>
        <taxon>Poales</taxon>
        <taxon>Poaceae</taxon>
        <taxon>PACMAD clade</taxon>
        <taxon>Chloridoideae</taxon>
        <taxon>Cynodonteae</taxon>
        <taxon>Eleusininae</taxon>
        <taxon>Eleusine</taxon>
    </lineage>
</organism>
<comment type="caution">
    <text evidence="5">The sequence shown here is derived from an EMBL/GenBank/DDBJ whole genome shotgun (WGS) entry which is preliminary data.</text>
</comment>
<dbReference type="AlphaFoldDB" id="A0AAV5C9G1"/>
<evidence type="ECO:0000256" key="1">
    <source>
        <dbReference type="ARBA" id="ARBA00001933"/>
    </source>
</evidence>
<dbReference type="Gene3D" id="3.90.1150.10">
    <property type="entry name" value="Aspartate Aminotransferase, domain 1"/>
    <property type="match status" value="1"/>
</dbReference>
<dbReference type="EMBL" id="BQKI01000005">
    <property type="protein sequence ID" value="GJM94838.1"/>
    <property type="molecule type" value="Genomic_DNA"/>
</dbReference>
<dbReference type="SUPFAM" id="SSF53383">
    <property type="entry name" value="PLP-dependent transferases"/>
    <property type="match status" value="1"/>
</dbReference>
<dbReference type="InterPro" id="IPR050478">
    <property type="entry name" value="Ethylene_sulfur-biosynth"/>
</dbReference>
<name>A0AAV5C9G1_ELECO</name>
<sequence>MGGKLLASSHPAPLLSDIATSAAHGEDSPYFAGWKAYDEDPYDPVTNPSGVIQMGLAENQVSFDLLEAYLREHPEASGCGVGFRENALFQDYHGLKSFRMAMARFMETIRGGRARFDPDRIVLTAGATAANELLTFLLANPGDALLVPTPYYPGFDRDLRWRTGVNIVPVHCSSATGFQVTANALQAAYDAAMAAGTRVRGVLITNPSNPLGTTMERDVLEHIVDFVARNNIHLISDEIYSGSVFAAPDLVSVAEVVEDRRGGDDDAMIAARVHVVYSLSKDLGLPGFRAGVVYSLNDAVVAAARRMSSFTLVSSQTQRTLAAMLSDAAFATAYVDANRARLRERHDHVVAGLRRAGVSCLRGGNAGLFVWVDMRPLLDEATVEGELRLWRRVVGEARLNVSPGSSCHCSEPGWFRVCFANMSLETLDVAIQRLACFTERYGNKSIIRK</sequence>
<comment type="similarity">
    <text evidence="2">Belongs to the class-I pyridoxal-phosphate-dependent aminotransferase family.</text>
</comment>
<proteinExistence type="inferred from homology"/>
<dbReference type="InterPro" id="IPR004839">
    <property type="entry name" value="Aminotransferase_I/II_large"/>
</dbReference>
<evidence type="ECO:0000313" key="5">
    <source>
        <dbReference type="EMBL" id="GJM94838.1"/>
    </source>
</evidence>
<protein>
    <recommendedName>
        <fullName evidence="4">Aminotransferase class I/classII large domain-containing protein</fullName>
    </recommendedName>
</protein>
<gene>
    <name evidence="5" type="primary">ga11518</name>
    <name evidence="5" type="ORF">PR202_ga11518</name>
</gene>
<dbReference type="CDD" id="cd00609">
    <property type="entry name" value="AAT_like"/>
    <property type="match status" value="1"/>
</dbReference>
<dbReference type="Pfam" id="PF00155">
    <property type="entry name" value="Aminotran_1_2"/>
    <property type="match status" value="1"/>
</dbReference>
<dbReference type="GO" id="GO:0006520">
    <property type="term" value="P:amino acid metabolic process"/>
    <property type="evidence" value="ECO:0007669"/>
    <property type="project" value="TreeGrafter"/>
</dbReference>
<comment type="cofactor">
    <cofactor evidence="1">
        <name>pyridoxal 5'-phosphate</name>
        <dbReference type="ChEBI" id="CHEBI:597326"/>
    </cofactor>
</comment>
<dbReference type="GO" id="GO:0008483">
    <property type="term" value="F:transaminase activity"/>
    <property type="evidence" value="ECO:0007669"/>
    <property type="project" value="TreeGrafter"/>
</dbReference>
<keyword evidence="6" id="KW-1185">Reference proteome</keyword>
<accession>A0AAV5C9G1</accession>
<dbReference type="Proteomes" id="UP001054889">
    <property type="component" value="Unassembled WGS sequence"/>
</dbReference>
<reference evidence="5" key="2">
    <citation type="submission" date="2021-12" db="EMBL/GenBank/DDBJ databases">
        <title>Resequencing data analysis of finger millet.</title>
        <authorList>
            <person name="Hatakeyama M."/>
            <person name="Aluri S."/>
            <person name="Balachadran M.T."/>
            <person name="Sivarajan S.R."/>
            <person name="Poveda L."/>
            <person name="Shimizu-Inatsugi R."/>
            <person name="Schlapbach R."/>
            <person name="Sreeman S.M."/>
            <person name="Shimizu K.K."/>
        </authorList>
    </citation>
    <scope>NUCLEOTIDE SEQUENCE</scope>
</reference>
<dbReference type="InterPro" id="IPR015421">
    <property type="entry name" value="PyrdxlP-dep_Trfase_major"/>
</dbReference>
<dbReference type="PANTHER" id="PTHR43795:SF45">
    <property type="entry name" value="1-AMINOCYCLOPROPANE-1-CARBOXYLATE SYNTHASE 3"/>
    <property type="match status" value="1"/>
</dbReference>